<name>A0ABM5LXY2_BACA1</name>
<gene>
    <name evidence="1" type="ordered locus">BATR1942_07710</name>
</gene>
<dbReference type="NCBIfam" id="NF033802">
    <property type="entry name" value="AimP_fam"/>
    <property type="match status" value="1"/>
</dbReference>
<organism evidence="1 2">
    <name type="scientific">Bacillus atrophaeus (strain 1942)</name>
    <dbReference type="NCBI Taxonomy" id="720555"/>
    <lineage>
        <taxon>Bacteria</taxon>
        <taxon>Bacillati</taxon>
        <taxon>Bacillota</taxon>
        <taxon>Bacilli</taxon>
        <taxon>Bacillales</taxon>
        <taxon>Bacillaceae</taxon>
        <taxon>Bacillus</taxon>
    </lineage>
</organism>
<sequence>MKKIFMGITIAAVLMFSYASVKLASNEQTLGDYEVAGVVRGA</sequence>
<proteinExistence type="predicted"/>
<protein>
    <submittedName>
        <fullName evidence="1">Uncharacterized protein</fullName>
    </submittedName>
</protein>
<reference evidence="1 2" key="1">
    <citation type="journal article" date="2011" name="Front. Microbiol.">
        <title>Genomic signatures of strain selection and enhancement in Bacillus atrophaeus var. globigii, a historical biowarfare simulant.</title>
        <authorList>
            <person name="Gibbons H.S."/>
            <person name="Broomall S.M."/>
            <person name="McNew L.A."/>
            <person name="Daligault H."/>
            <person name="Chapman C."/>
            <person name="Bruce D."/>
            <person name="Karavis M."/>
            <person name="Krepps M."/>
            <person name="McGregor P.A."/>
            <person name="Hong C."/>
            <person name="Park K.H."/>
            <person name="Akmal A."/>
            <person name="Feldman A."/>
            <person name="Lin J.S."/>
            <person name="Chang W.E."/>
            <person name="Higgs B.W."/>
            <person name="Demirev P."/>
            <person name="Lindquist J."/>
            <person name="Liem A."/>
            <person name="Fochler E."/>
            <person name="Read T.D."/>
            <person name="Tapia R."/>
            <person name="Johnson S."/>
            <person name="Bishop-Lilly K.A."/>
            <person name="Detter C."/>
            <person name="Han C."/>
            <person name="Sozhamannan S."/>
            <person name="Rosenzweig C.N."/>
            <person name="Skowronski E.W."/>
        </authorList>
    </citation>
    <scope>NUCLEOTIDE SEQUENCE [LARGE SCALE GENOMIC DNA]</scope>
    <source>
        <strain evidence="1 2">1942</strain>
    </source>
</reference>
<dbReference type="Proteomes" id="UP000006867">
    <property type="component" value="Chromosome"/>
</dbReference>
<keyword evidence="2" id="KW-1185">Reference proteome</keyword>
<evidence type="ECO:0000313" key="2">
    <source>
        <dbReference type="Proteomes" id="UP000006867"/>
    </source>
</evidence>
<dbReference type="EMBL" id="CP002207">
    <property type="protein sequence ID" value="ADP32481.1"/>
    <property type="molecule type" value="Genomic_DNA"/>
</dbReference>
<evidence type="ECO:0000313" key="1">
    <source>
        <dbReference type="EMBL" id="ADP32481.1"/>
    </source>
</evidence>
<accession>A0ABM5LXY2</accession>
<dbReference type="RefSeq" id="WP_003325926.1">
    <property type="nucleotide sequence ID" value="NC_014639.1"/>
</dbReference>